<keyword evidence="7" id="KW-0805">Transcription regulation</keyword>
<keyword evidence="8" id="KW-0238">DNA-binding</keyword>
<dbReference type="InterPro" id="IPR006197">
    <property type="entry name" value="Peptidase_S24_LexA"/>
</dbReference>
<keyword evidence="11" id="KW-0742">SOS response</keyword>
<evidence type="ECO:0000313" key="15">
    <source>
        <dbReference type="Proteomes" id="UP000094329"/>
    </source>
</evidence>
<dbReference type="InterPro" id="IPR015927">
    <property type="entry name" value="Peptidase_S24_S26A/B/C"/>
</dbReference>
<keyword evidence="5 12" id="KW-0378">Hydrolase</keyword>
<evidence type="ECO:0000256" key="8">
    <source>
        <dbReference type="ARBA" id="ARBA00023125"/>
    </source>
</evidence>
<evidence type="ECO:0000256" key="3">
    <source>
        <dbReference type="ARBA" id="ARBA00022705"/>
    </source>
</evidence>
<organism evidence="14 15">
    <name type="scientific">Piscirickettsia litoralis</name>
    <dbReference type="NCBI Taxonomy" id="1891921"/>
    <lineage>
        <taxon>Bacteria</taxon>
        <taxon>Pseudomonadati</taxon>
        <taxon>Pseudomonadota</taxon>
        <taxon>Gammaproteobacteria</taxon>
        <taxon>Thiotrichales</taxon>
        <taxon>Piscirickettsiaceae</taxon>
        <taxon>Piscirickettsia</taxon>
    </lineage>
</organism>
<accession>A0ABX3A7F7</accession>
<dbReference type="Gene3D" id="2.10.109.10">
    <property type="entry name" value="Umud Fragment, subunit A"/>
    <property type="match status" value="1"/>
</dbReference>
<dbReference type="PRINTS" id="PR00726">
    <property type="entry name" value="LEXASERPTASE"/>
</dbReference>
<evidence type="ECO:0000256" key="10">
    <source>
        <dbReference type="ARBA" id="ARBA00023204"/>
    </source>
</evidence>
<dbReference type="Gene3D" id="1.10.10.10">
    <property type="entry name" value="Winged helix-like DNA-binding domain superfamily/Winged helix DNA-binding domain"/>
    <property type="match status" value="1"/>
</dbReference>
<dbReference type="SUPFAM" id="SSF51306">
    <property type="entry name" value="LexA/Signal peptidase"/>
    <property type="match status" value="1"/>
</dbReference>
<comment type="caution">
    <text evidence="14">The sequence shown here is derived from an EMBL/GenBank/DDBJ whole genome shotgun (WGS) entry which is preliminary data.</text>
</comment>
<protein>
    <submittedName>
        <fullName evidence="14">Repressor LexA</fullName>
    </submittedName>
</protein>
<sequence>MRDGYELSLLEAQLLDIIENKILAAGRGPTQQEMSELLGGSRSPRRIYALVDSLAKKNYIKKGHKMTSMRVIENPNRENTSCMPRVGKIAAGQPILAWEDVERVDLNDMFGGMGRYILDVVGDSMKKVGIYDGDLVVIEQQRPASTGDIVVALIDNTEATLKRFKQNYDKSVTLIPENDELDVMTYPAHRVQIQGVLVAQLRRY</sequence>
<dbReference type="InterPro" id="IPR039418">
    <property type="entry name" value="LexA-like"/>
</dbReference>
<gene>
    <name evidence="14" type="ORF">BGC07_02480</name>
</gene>
<dbReference type="EMBL" id="MDTU01000001">
    <property type="protein sequence ID" value="ODN42029.1"/>
    <property type="molecule type" value="Genomic_DNA"/>
</dbReference>
<proteinExistence type="inferred from homology"/>
<dbReference type="PANTHER" id="PTHR33516:SF2">
    <property type="entry name" value="LEXA REPRESSOR-RELATED"/>
    <property type="match status" value="1"/>
</dbReference>
<keyword evidence="2" id="KW-0678">Repressor</keyword>
<dbReference type="InterPro" id="IPR036286">
    <property type="entry name" value="LexA/Signal_pep-like_sf"/>
</dbReference>
<dbReference type="Pfam" id="PF00717">
    <property type="entry name" value="Peptidase_S24"/>
    <property type="match status" value="1"/>
</dbReference>
<dbReference type="InterPro" id="IPR036388">
    <property type="entry name" value="WH-like_DNA-bd_sf"/>
</dbReference>
<keyword evidence="3" id="KW-0235">DNA replication</keyword>
<dbReference type="NCBIfam" id="TIGR00498">
    <property type="entry name" value="lexA"/>
    <property type="match status" value="1"/>
</dbReference>
<evidence type="ECO:0000256" key="1">
    <source>
        <dbReference type="ARBA" id="ARBA00007484"/>
    </source>
</evidence>
<keyword evidence="6 12" id="KW-0068">Autocatalytic cleavage</keyword>
<dbReference type="PANTHER" id="PTHR33516">
    <property type="entry name" value="LEXA REPRESSOR"/>
    <property type="match status" value="1"/>
</dbReference>
<comment type="similarity">
    <text evidence="1 12">Belongs to the peptidase S24 family.</text>
</comment>
<feature type="domain" description="Peptidase S24/S26A/S26B/S26C" evidence="13">
    <location>
        <begin position="86"/>
        <end position="198"/>
    </location>
</feature>
<dbReference type="CDD" id="cd06529">
    <property type="entry name" value="S24_LexA-like"/>
    <property type="match status" value="1"/>
</dbReference>
<name>A0ABX3A7F7_9GAMM</name>
<evidence type="ECO:0000256" key="9">
    <source>
        <dbReference type="ARBA" id="ARBA00023163"/>
    </source>
</evidence>
<evidence type="ECO:0000256" key="12">
    <source>
        <dbReference type="RuleBase" id="RU003991"/>
    </source>
</evidence>
<keyword evidence="10" id="KW-0234">DNA repair</keyword>
<evidence type="ECO:0000256" key="5">
    <source>
        <dbReference type="ARBA" id="ARBA00022801"/>
    </source>
</evidence>
<evidence type="ECO:0000256" key="7">
    <source>
        <dbReference type="ARBA" id="ARBA00023015"/>
    </source>
</evidence>
<keyword evidence="9" id="KW-0804">Transcription</keyword>
<evidence type="ECO:0000256" key="2">
    <source>
        <dbReference type="ARBA" id="ARBA00022491"/>
    </source>
</evidence>
<keyword evidence="15" id="KW-1185">Reference proteome</keyword>
<evidence type="ECO:0000259" key="13">
    <source>
        <dbReference type="Pfam" id="PF00717"/>
    </source>
</evidence>
<dbReference type="RefSeq" id="WP_069311828.1">
    <property type="nucleotide sequence ID" value="NZ_MDTU01000001.1"/>
</dbReference>
<evidence type="ECO:0000256" key="6">
    <source>
        <dbReference type="ARBA" id="ARBA00022813"/>
    </source>
</evidence>
<keyword evidence="4" id="KW-0227">DNA damage</keyword>
<reference evidence="14 15" key="1">
    <citation type="submission" date="2016-08" db="EMBL/GenBank/DDBJ databases">
        <title>Draft genome sequence of Candidatus Piscirickettsia litoralis, from seawater.</title>
        <authorList>
            <person name="Wan X."/>
            <person name="Lee A.J."/>
            <person name="Hou S."/>
            <person name="Donachie S.P."/>
        </authorList>
    </citation>
    <scope>NUCLEOTIDE SEQUENCE [LARGE SCALE GENOMIC DNA]</scope>
    <source>
        <strain evidence="14 15">Y2</strain>
    </source>
</reference>
<dbReference type="InterPro" id="IPR006200">
    <property type="entry name" value="LexA"/>
</dbReference>
<dbReference type="Proteomes" id="UP000094329">
    <property type="component" value="Unassembled WGS sequence"/>
</dbReference>
<evidence type="ECO:0000256" key="11">
    <source>
        <dbReference type="ARBA" id="ARBA00023236"/>
    </source>
</evidence>
<evidence type="ECO:0000313" key="14">
    <source>
        <dbReference type="EMBL" id="ODN42029.1"/>
    </source>
</evidence>
<evidence type="ECO:0000256" key="4">
    <source>
        <dbReference type="ARBA" id="ARBA00022763"/>
    </source>
</evidence>
<dbReference type="InterPro" id="IPR050077">
    <property type="entry name" value="LexA_repressor"/>
</dbReference>